<gene>
    <name evidence="11" type="ORF">EC973_005421</name>
</gene>
<evidence type="ECO:0000256" key="3">
    <source>
        <dbReference type="ARBA" id="ARBA00022679"/>
    </source>
</evidence>
<dbReference type="GO" id="GO:0016407">
    <property type="term" value="F:acetyltransferase activity"/>
    <property type="evidence" value="ECO:0007669"/>
    <property type="project" value="TreeGrafter"/>
</dbReference>
<keyword evidence="7" id="KW-0325">Glycoprotein</keyword>
<dbReference type="Pfam" id="PF07779">
    <property type="entry name" value="Cas1_AcylT"/>
    <property type="match status" value="1"/>
</dbReference>
<feature type="compositionally biased region" description="Polar residues" evidence="8">
    <location>
        <begin position="709"/>
        <end position="720"/>
    </location>
</feature>
<name>A0A8H7BDW9_9FUNG</name>
<dbReference type="OrthoDB" id="1932925at2759"/>
<feature type="region of interest" description="Disordered" evidence="8">
    <location>
        <begin position="709"/>
        <end position="736"/>
    </location>
</feature>
<dbReference type="PANTHER" id="PTHR13533:SF1">
    <property type="entry name" value="N-ACETYLNEURAMINATE 9-O-ACETYLTRANSFERASE"/>
    <property type="match status" value="1"/>
</dbReference>
<evidence type="ECO:0000256" key="5">
    <source>
        <dbReference type="ARBA" id="ARBA00022989"/>
    </source>
</evidence>
<feature type="transmembrane region" description="Helical" evidence="9">
    <location>
        <begin position="524"/>
        <end position="546"/>
    </location>
</feature>
<feature type="compositionally biased region" description="Acidic residues" evidence="8">
    <location>
        <begin position="721"/>
        <end position="731"/>
    </location>
</feature>
<keyword evidence="3" id="KW-0808">Transferase</keyword>
<feature type="transmembrane region" description="Helical" evidence="9">
    <location>
        <begin position="373"/>
        <end position="390"/>
    </location>
</feature>
<evidence type="ECO:0000256" key="4">
    <source>
        <dbReference type="ARBA" id="ARBA00022692"/>
    </source>
</evidence>
<dbReference type="PANTHER" id="PTHR13533">
    <property type="entry name" value="N-ACETYLNEURAMINATE 9-O-ACETYLTRANSFERASE"/>
    <property type="match status" value="1"/>
</dbReference>
<protein>
    <recommendedName>
        <fullName evidence="10">Cas1p 10 TM acyl transferase domain-containing protein</fullName>
    </recommendedName>
</protein>
<keyword evidence="5 9" id="KW-1133">Transmembrane helix</keyword>
<feature type="transmembrane region" description="Helical" evidence="9">
    <location>
        <begin position="558"/>
        <end position="580"/>
    </location>
</feature>
<keyword evidence="12" id="KW-1185">Reference proteome</keyword>
<evidence type="ECO:0000313" key="11">
    <source>
        <dbReference type="EMBL" id="KAF7721081.1"/>
    </source>
</evidence>
<reference evidence="11" key="1">
    <citation type="submission" date="2020-01" db="EMBL/GenBank/DDBJ databases">
        <title>Genome Sequencing of Three Apophysomyces-Like Fungal Strains Confirms a Novel Fungal Genus in the Mucoromycota with divergent Burkholderia-like Endosymbiotic Bacteria.</title>
        <authorList>
            <person name="Stajich J.E."/>
            <person name="Macias A.M."/>
            <person name="Carter-House D."/>
            <person name="Lovett B."/>
            <person name="Kasson L.R."/>
            <person name="Berry K."/>
            <person name="Grigoriev I."/>
            <person name="Chang Y."/>
            <person name="Spatafora J."/>
            <person name="Kasson M.T."/>
        </authorList>
    </citation>
    <scope>NUCLEOTIDE SEQUENCE</scope>
    <source>
        <strain evidence="11">NRRL A-21654</strain>
    </source>
</reference>
<feature type="domain" description="Cas1p 10 TM acyl transferase" evidence="10">
    <location>
        <begin position="250"/>
        <end position="692"/>
    </location>
</feature>
<evidence type="ECO:0000256" key="7">
    <source>
        <dbReference type="ARBA" id="ARBA00023180"/>
    </source>
</evidence>
<feature type="transmembrane region" description="Helical" evidence="9">
    <location>
        <begin position="592"/>
        <end position="611"/>
    </location>
</feature>
<feature type="transmembrane region" description="Helical" evidence="9">
    <location>
        <begin position="264"/>
        <end position="283"/>
    </location>
</feature>
<comment type="similarity">
    <text evidence="2">Belongs to the PC-esterase family. CASD1 subfamily.</text>
</comment>
<evidence type="ECO:0000256" key="1">
    <source>
        <dbReference type="ARBA" id="ARBA00004141"/>
    </source>
</evidence>
<proteinExistence type="inferred from homology"/>
<feature type="transmembrane region" description="Helical" evidence="9">
    <location>
        <begin position="451"/>
        <end position="471"/>
    </location>
</feature>
<dbReference type="GO" id="GO:0005794">
    <property type="term" value="C:Golgi apparatus"/>
    <property type="evidence" value="ECO:0007669"/>
    <property type="project" value="TreeGrafter"/>
</dbReference>
<dbReference type="AlphaFoldDB" id="A0A8H7BDW9"/>
<evidence type="ECO:0000256" key="6">
    <source>
        <dbReference type="ARBA" id="ARBA00023136"/>
    </source>
</evidence>
<evidence type="ECO:0000256" key="9">
    <source>
        <dbReference type="SAM" id="Phobius"/>
    </source>
</evidence>
<dbReference type="InterPro" id="IPR012419">
    <property type="entry name" value="Cas1_AcylTrans_dom"/>
</dbReference>
<feature type="transmembrane region" description="Helical" evidence="9">
    <location>
        <begin position="335"/>
        <end position="353"/>
    </location>
</feature>
<evidence type="ECO:0000256" key="2">
    <source>
        <dbReference type="ARBA" id="ARBA00010666"/>
    </source>
</evidence>
<dbReference type="GO" id="GO:0045492">
    <property type="term" value="P:xylan biosynthetic process"/>
    <property type="evidence" value="ECO:0007669"/>
    <property type="project" value="TreeGrafter"/>
</dbReference>
<keyword evidence="6 9" id="KW-0472">Membrane</keyword>
<evidence type="ECO:0000313" key="12">
    <source>
        <dbReference type="Proteomes" id="UP000605846"/>
    </source>
</evidence>
<feature type="transmembrane region" description="Helical" evidence="9">
    <location>
        <begin position="303"/>
        <end position="319"/>
    </location>
</feature>
<comment type="caution">
    <text evidence="11">The sequence shown here is derived from an EMBL/GenBank/DDBJ whole genome shotgun (WGS) entry which is preliminary data.</text>
</comment>
<evidence type="ECO:0000256" key="8">
    <source>
        <dbReference type="SAM" id="MobiDB-lite"/>
    </source>
</evidence>
<keyword evidence="4 9" id="KW-0812">Transmembrane</keyword>
<sequence>MLNDGWWMDENYTKWQPSGCMMHTYEREEIKTCLNHSRVLYVGDSIMREQFYSMARFVQGFQISGPLHIDRKYEFKHHGMTYEFWWDPYINSTRTVDMLKGRGDAKDKPSLLVIGSGVWYMRHLKGAYLKEWKTAVDRVFDAVQSEKAHAPADAVMLSPVEIPQHDRLNQVRQSTLTIDKITIMNGYLKEKELSIQPKTPFVVPFVWNTIATTSTNQTLDGLHYLPPVTSIQAELALNFRCNEQLPKNFPMDHTCCFRYPAARWYQSIWFVLFIALVPLVLLFKEGSTVHQYFEQRLGCIEDLLPALFVFGLGVIYMYFGDRTQVFGKMHKLFDYPRFGVLMLITVGLGLIPLSRDEKSGGFLNRAQTDEWKGWMQVIILVYHFVGASGTPEIYNAIRVLVAAYLFQTGYGHFFFFYKKADFSIDRIWNVMIRLNLLTFVLQYTMDTNYLSYYFTPLVSFWFMVIWITMYIGHTHNKNKLWFILLKIGIMSLLTSGVIHVPGLLESFFDILHTLFNIQWNAAEWRFRLALDAWIVYAGMLCALGTVRISEAKLTERRWWPVLHWVAVLLSCAGLTWFFYFEVRLSKVEYNQFHPYISWIPVLSFVILRNATAWLRNTHARGHAFIGRCSLETFIGQFHMWLAADTKGLLVVLPVSTNGWGWWANLAVSSIIFVFVCHYLGQTTGIITRWLCRPVAEVPVKDYQAVPLLPTTQSPDRQTSLENEEDEEEIEVESQMKQQRSSSSVLLMLRKVWEDRRTKTILFILSAGVINRFC</sequence>
<organism evidence="11 12">
    <name type="scientific">Apophysomyces ossiformis</name>
    <dbReference type="NCBI Taxonomy" id="679940"/>
    <lineage>
        <taxon>Eukaryota</taxon>
        <taxon>Fungi</taxon>
        <taxon>Fungi incertae sedis</taxon>
        <taxon>Mucoromycota</taxon>
        <taxon>Mucoromycotina</taxon>
        <taxon>Mucoromycetes</taxon>
        <taxon>Mucorales</taxon>
        <taxon>Mucorineae</taxon>
        <taxon>Mucoraceae</taxon>
        <taxon>Apophysomyces</taxon>
    </lineage>
</organism>
<dbReference type="Proteomes" id="UP000605846">
    <property type="component" value="Unassembled WGS sequence"/>
</dbReference>
<feature type="transmembrane region" description="Helical" evidence="9">
    <location>
        <begin position="661"/>
        <end position="680"/>
    </location>
</feature>
<dbReference type="GO" id="GO:0016020">
    <property type="term" value="C:membrane"/>
    <property type="evidence" value="ECO:0007669"/>
    <property type="project" value="UniProtKB-SubCell"/>
</dbReference>
<feature type="transmembrane region" description="Helical" evidence="9">
    <location>
        <begin position="483"/>
        <end position="504"/>
    </location>
</feature>
<accession>A0A8H7BDW9</accession>
<comment type="subcellular location">
    <subcellularLocation>
        <location evidence="1">Membrane</location>
        <topology evidence="1">Multi-pass membrane protein</topology>
    </subcellularLocation>
</comment>
<dbReference type="GO" id="GO:0010411">
    <property type="term" value="P:xyloglucan metabolic process"/>
    <property type="evidence" value="ECO:0007669"/>
    <property type="project" value="TreeGrafter"/>
</dbReference>
<feature type="transmembrane region" description="Helical" evidence="9">
    <location>
        <begin position="396"/>
        <end position="415"/>
    </location>
</feature>
<dbReference type="EMBL" id="JABAYA010000309">
    <property type="protein sequence ID" value="KAF7721081.1"/>
    <property type="molecule type" value="Genomic_DNA"/>
</dbReference>
<evidence type="ECO:0000259" key="10">
    <source>
        <dbReference type="Pfam" id="PF07779"/>
    </source>
</evidence>